<dbReference type="InterPro" id="IPR000330">
    <property type="entry name" value="SNF2_N"/>
</dbReference>
<dbReference type="InterPro" id="IPR052583">
    <property type="entry name" value="ATP-helicase/E3_Ub-Ligase"/>
</dbReference>
<proteinExistence type="predicted"/>
<evidence type="ECO:0000256" key="1">
    <source>
        <dbReference type="ARBA" id="ARBA00004167"/>
    </source>
</evidence>
<dbReference type="AlphaFoldDB" id="A0AA88X553"/>
<dbReference type="GO" id="GO:0005524">
    <property type="term" value="F:ATP binding"/>
    <property type="evidence" value="ECO:0007669"/>
    <property type="project" value="InterPro"/>
</dbReference>
<dbReference type="Pfam" id="PF12819">
    <property type="entry name" value="Malectin_like"/>
    <property type="match status" value="1"/>
</dbReference>
<dbReference type="PANTHER" id="PTHR45865:SF1">
    <property type="entry name" value="E3 UBIQUITIN-PROTEIN LIGASE SHPRH"/>
    <property type="match status" value="1"/>
</dbReference>
<dbReference type="InterPro" id="IPR027417">
    <property type="entry name" value="P-loop_NTPase"/>
</dbReference>
<evidence type="ECO:0000259" key="2">
    <source>
        <dbReference type="Pfam" id="PF00176"/>
    </source>
</evidence>
<dbReference type="Pfam" id="PF00176">
    <property type="entry name" value="SNF2-rel_dom"/>
    <property type="match status" value="1"/>
</dbReference>
<organism evidence="4 5">
    <name type="scientific">Escallonia herrerae</name>
    <dbReference type="NCBI Taxonomy" id="1293975"/>
    <lineage>
        <taxon>Eukaryota</taxon>
        <taxon>Viridiplantae</taxon>
        <taxon>Streptophyta</taxon>
        <taxon>Embryophyta</taxon>
        <taxon>Tracheophyta</taxon>
        <taxon>Spermatophyta</taxon>
        <taxon>Magnoliopsida</taxon>
        <taxon>eudicotyledons</taxon>
        <taxon>Gunneridae</taxon>
        <taxon>Pentapetalae</taxon>
        <taxon>asterids</taxon>
        <taxon>campanulids</taxon>
        <taxon>Escalloniales</taxon>
        <taxon>Escalloniaceae</taxon>
        <taxon>Escallonia</taxon>
    </lineage>
</organism>
<name>A0AA88X553_9ASTE</name>
<accession>A0AA88X553</accession>
<evidence type="ECO:0000259" key="3">
    <source>
        <dbReference type="Pfam" id="PF12819"/>
    </source>
</evidence>
<sequence length="487" mass="54782">MVESNAAAATKMALRLHAKHHWCITGTPIQRKLDDLYGLLRFLKASLFDAIRWWIEVKSDPYESFIRGTLYRFALFSITVFGSHLYRGEMQELWYLRITSLEYLRGAPQKCMLQRSYRFLLKKNAFLGSLSRQLKNTFIRGSMTCVGYAHEVIESFRDDSLKKVAGSKLSDTFITHVEASKLLNSLLKLGQACCHPQVGSSGLRSLQQSPMTMEEILLVSLVFTSNGLDIFQPVILDSQQQYQFDGQLLGSPKNQVVKMYNAEECDQHVAKRSKLSSEASYLANGLSGEKICETKPNLLTATSDELRLACENLKQNILSAVSSKLALAQLDFRKSYEQQFNAAAMVLYGLDQNIIPIRARNKNLSLVPLGTGLSLNLRYYISTFTVYDNFDGKSHSPSFDLSVEGNLVFWWRSPWQEDVSRSGAYSDLIAFISNGEADICFYSIATDYPVISSLELIQIDLPSYDSVSTGNNTISVNYGRLTCSSNQ</sequence>
<dbReference type="InterPro" id="IPR024788">
    <property type="entry name" value="Malectin-like_Carb-bd_dom"/>
</dbReference>
<reference evidence="4" key="1">
    <citation type="submission" date="2022-12" db="EMBL/GenBank/DDBJ databases">
        <title>Draft genome assemblies for two species of Escallonia (Escalloniales).</title>
        <authorList>
            <person name="Chanderbali A."/>
            <person name="Dervinis C."/>
            <person name="Anghel I."/>
            <person name="Soltis D."/>
            <person name="Soltis P."/>
            <person name="Zapata F."/>
        </authorList>
    </citation>
    <scope>NUCLEOTIDE SEQUENCE</scope>
    <source>
        <strain evidence="4">UCBG64.0493</strain>
        <tissue evidence="4">Leaf</tissue>
    </source>
</reference>
<comment type="caution">
    <text evidence="4">The sequence shown here is derived from an EMBL/GenBank/DDBJ whole genome shotgun (WGS) entry which is preliminary data.</text>
</comment>
<dbReference type="Proteomes" id="UP001188597">
    <property type="component" value="Unassembled WGS sequence"/>
</dbReference>
<evidence type="ECO:0000313" key="4">
    <source>
        <dbReference type="EMBL" id="KAK3039907.1"/>
    </source>
</evidence>
<gene>
    <name evidence="4" type="ORF">RJ639_027742</name>
</gene>
<comment type="subcellular location">
    <subcellularLocation>
        <location evidence="1">Membrane</location>
        <topology evidence="1">Single-pass membrane protein</topology>
    </subcellularLocation>
</comment>
<protein>
    <submittedName>
        <fullName evidence="4">Uncharacterized protein</fullName>
    </submittedName>
</protein>
<keyword evidence="5" id="KW-1185">Reference proteome</keyword>
<dbReference type="Gene3D" id="3.40.50.10810">
    <property type="entry name" value="Tandem AAA-ATPase domain"/>
    <property type="match status" value="1"/>
</dbReference>
<dbReference type="InterPro" id="IPR038718">
    <property type="entry name" value="SNF2-like_sf"/>
</dbReference>
<dbReference type="EMBL" id="JAVXUP010000067">
    <property type="protein sequence ID" value="KAK3039907.1"/>
    <property type="molecule type" value="Genomic_DNA"/>
</dbReference>
<dbReference type="PANTHER" id="PTHR45865">
    <property type="entry name" value="E3 UBIQUITIN-PROTEIN LIGASE SHPRH FAMILY MEMBER"/>
    <property type="match status" value="1"/>
</dbReference>
<evidence type="ECO:0000313" key="5">
    <source>
        <dbReference type="Proteomes" id="UP001188597"/>
    </source>
</evidence>
<feature type="domain" description="Malectin-like" evidence="3">
    <location>
        <begin position="377"/>
        <end position="486"/>
    </location>
</feature>
<feature type="domain" description="SNF2 N-terminal" evidence="2">
    <location>
        <begin position="2"/>
        <end position="197"/>
    </location>
</feature>
<dbReference type="GO" id="GO:0016020">
    <property type="term" value="C:membrane"/>
    <property type="evidence" value="ECO:0007669"/>
    <property type="project" value="UniProtKB-SubCell"/>
</dbReference>
<dbReference type="SUPFAM" id="SSF52540">
    <property type="entry name" value="P-loop containing nucleoside triphosphate hydrolases"/>
    <property type="match status" value="1"/>
</dbReference>